<dbReference type="RefSeq" id="XP_005712282.1">
    <property type="nucleotide sequence ID" value="XM_005712225.1"/>
</dbReference>
<evidence type="ECO:0000313" key="2">
    <source>
        <dbReference type="EMBL" id="CDF77408.1"/>
    </source>
</evidence>
<dbReference type="AlphaFoldDB" id="S0F3T8"/>
<dbReference type="KEGG" id="ccp:CHC_T00007919001"/>
<feature type="transmembrane region" description="Helical" evidence="1">
    <location>
        <begin position="315"/>
        <end position="338"/>
    </location>
</feature>
<reference evidence="3" key="1">
    <citation type="journal article" date="2013" name="Proc. Natl. Acad. Sci. U.S.A.">
        <title>Genome structure and metabolic features in the red seaweed Chondrus crispus shed light on evolution of the Archaeplastida.</title>
        <authorList>
            <person name="Collen J."/>
            <person name="Porcel B."/>
            <person name="Carre W."/>
            <person name="Ball S.G."/>
            <person name="Chaparro C."/>
            <person name="Tonon T."/>
            <person name="Barbeyron T."/>
            <person name="Michel G."/>
            <person name="Noel B."/>
            <person name="Valentin K."/>
            <person name="Elias M."/>
            <person name="Artiguenave F."/>
            <person name="Arun A."/>
            <person name="Aury J.M."/>
            <person name="Barbosa-Neto J.F."/>
            <person name="Bothwell J.H."/>
            <person name="Bouget F.Y."/>
            <person name="Brillet L."/>
            <person name="Cabello-Hurtado F."/>
            <person name="Capella-Gutierrez S."/>
            <person name="Charrier B."/>
            <person name="Cladiere L."/>
            <person name="Cock J.M."/>
            <person name="Coelho S.M."/>
            <person name="Colleoni C."/>
            <person name="Czjzek M."/>
            <person name="Da Silva C."/>
            <person name="Delage L."/>
            <person name="Denoeud F."/>
            <person name="Deschamps P."/>
            <person name="Dittami S.M."/>
            <person name="Gabaldon T."/>
            <person name="Gachon C.M."/>
            <person name="Groisillier A."/>
            <person name="Herve C."/>
            <person name="Jabbari K."/>
            <person name="Katinka M."/>
            <person name="Kloareg B."/>
            <person name="Kowalczyk N."/>
            <person name="Labadie K."/>
            <person name="Leblanc C."/>
            <person name="Lopez P.J."/>
            <person name="McLachlan D.H."/>
            <person name="Meslet-Cladiere L."/>
            <person name="Moustafa A."/>
            <person name="Nehr Z."/>
            <person name="Nyvall Collen P."/>
            <person name="Panaud O."/>
            <person name="Partensky F."/>
            <person name="Poulain J."/>
            <person name="Rensing S.A."/>
            <person name="Rousvoal S."/>
            <person name="Samson G."/>
            <person name="Symeonidi A."/>
            <person name="Weissenbach J."/>
            <person name="Zambounis A."/>
            <person name="Wincker P."/>
            <person name="Boyen C."/>
        </authorList>
    </citation>
    <scope>NUCLEOTIDE SEQUENCE [LARGE SCALE GENOMIC DNA]</scope>
    <source>
        <strain evidence="3">cv. Stackhouse</strain>
    </source>
</reference>
<keyword evidence="1" id="KW-0812">Transmembrane</keyword>
<name>S0F3T8_CHOCR</name>
<feature type="transmembrane region" description="Helical" evidence="1">
    <location>
        <begin position="202"/>
        <end position="224"/>
    </location>
</feature>
<evidence type="ECO:0000313" key="3">
    <source>
        <dbReference type="Proteomes" id="UP000012073"/>
    </source>
</evidence>
<protein>
    <submittedName>
        <fullName evidence="2">Uncharacterized protein</fullName>
    </submittedName>
</protein>
<dbReference type="GeneID" id="17319995"/>
<sequence length="350" mass="38744">MFHTPCSFSTGVMTLTPAKAVHDGLAARARALRDGTDKSCRKENAPDWLEEEACILNEHFGKRLLNASVFRGEVDEAEVGVRRLAAGTKMAHYFYYRRMRWDIPDKCGPLQTVDYTTPPFLRPWYWWTFAAMELSWSWREYRIQLTQPAEMPDAEWQTFLMHVAGIFVVVVVGVVMLKGGLRGGKKEGAKAQRGNWMREQELMLYVWAGGLVGCCGSSGVGMVATPAMIAPEYGIVLFGLYRSVALWGFWCVFGSGFIARRAVAEDGRRLRGHGKLGGLARTGLICLVESVCMILLLVGGASVKAETAFDKLVGLASAFLLYCAVGFVVIVWLGRLWLAVGAKGRLELNT</sequence>
<organism evidence="2 3">
    <name type="scientific">Chondrus crispus</name>
    <name type="common">Carrageen Irish moss</name>
    <name type="synonym">Polymorpha crispa</name>
    <dbReference type="NCBI Taxonomy" id="2769"/>
    <lineage>
        <taxon>Eukaryota</taxon>
        <taxon>Rhodophyta</taxon>
        <taxon>Florideophyceae</taxon>
        <taxon>Rhodymeniophycidae</taxon>
        <taxon>Gigartinales</taxon>
        <taxon>Gigartinaceae</taxon>
        <taxon>Chondrus</taxon>
    </lineage>
</organism>
<dbReference type="OrthoDB" id="2014201at2759"/>
<proteinExistence type="predicted"/>
<dbReference type="STRING" id="2769.S0F3T8"/>
<accession>S0F3T8</accession>
<feature type="transmembrane region" description="Helical" evidence="1">
    <location>
        <begin position="284"/>
        <end position="303"/>
    </location>
</feature>
<feature type="transmembrane region" description="Helical" evidence="1">
    <location>
        <begin position="244"/>
        <end position="263"/>
    </location>
</feature>
<evidence type="ECO:0000256" key="1">
    <source>
        <dbReference type="SAM" id="Phobius"/>
    </source>
</evidence>
<feature type="transmembrane region" description="Helical" evidence="1">
    <location>
        <begin position="159"/>
        <end position="181"/>
    </location>
</feature>
<dbReference type="EMBL" id="HG001523">
    <property type="protein sequence ID" value="CDF77408.1"/>
    <property type="molecule type" value="Genomic_DNA"/>
</dbReference>
<gene>
    <name evidence="2" type="ORF">CHC_T00007919001</name>
</gene>
<keyword evidence="1" id="KW-1133">Transmembrane helix</keyword>
<dbReference type="Gramene" id="CDF77408">
    <property type="protein sequence ID" value="CDF77408"/>
    <property type="gene ID" value="CHC_T00007919001"/>
</dbReference>
<dbReference type="Proteomes" id="UP000012073">
    <property type="component" value="Unassembled WGS sequence"/>
</dbReference>
<keyword evidence="1" id="KW-0472">Membrane</keyword>
<keyword evidence="3" id="KW-1185">Reference proteome</keyword>